<feature type="domain" description="SH3" evidence="13">
    <location>
        <begin position="380"/>
        <end position="438"/>
    </location>
</feature>
<sequence length="438" mass="48484">MWKSVVGHDVSVTVETQGDDWDTDPDFVNDISEKEQRWGAKTIEGSGRTEHINIHQLRNKVSEEHDSLKKKEMESGPKASHGYGGRFGVERDRMDKSAVGHEYVAEVEKHSSQTDAAKGFGGKYGVEKDRADKSAVGFDYKGEVEKHASQKDYAKGFGGHYGIQKDRVDKSAVGFNEMEAPTTAYKKTTPIEAASSGARGLKAKFESMAEEKRKQEEEEKAQQIARQQQERKALIKMSHETQQPVDTVREPQVPAPLPKKISSEAWPPAGSCPSSEPGPVRTSREHPAPALPLRQNPPEEEPPALPPRTLEGLQLEEEPVYEAEPEPEPETENDYEDVGDMDRHEEDGEPDGDYEDVLETENPSCPSTMAASSGYPAGTGAGISAIALYDYQGEGSDEISFDPDDIITDIEMVDEGWWRGRCHGHFGLFPANYVKLLQ</sequence>
<evidence type="ECO:0000256" key="5">
    <source>
        <dbReference type="ARBA" id="ARBA00022990"/>
    </source>
</evidence>
<dbReference type="GeneTree" id="ENSGT00940000158997"/>
<keyword evidence="4" id="KW-0677">Repeat</keyword>
<dbReference type="PROSITE" id="PS51090">
    <property type="entry name" value="CORTACTIN"/>
    <property type="match status" value="3"/>
</dbReference>
<feature type="compositionally biased region" description="Basic and acidic residues" evidence="12">
    <location>
        <begin position="206"/>
        <end position="221"/>
    </location>
</feature>
<organism evidence="14 15">
    <name type="scientific">Ailuropoda melanoleuca</name>
    <name type="common">Giant panda</name>
    <dbReference type="NCBI Taxonomy" id="9646"/>
    <lineage>
        <taxon>Eukaryota</taxon>
        <taxon>Metazoa</taxon>
        <taxon>Chordata</taxon>
        <taxon>Craniata</taxon>
        <taxon>Vertebrata</taxon>
        <taxon>Euteleostomi</taxon>
        <taxon>Mammalia</taxon>
        <taxon>Eutheria</taxon>
        <taxon>Laurasiatheria</taxon>
        <taxon>Carnivora</taxon>
        <taxon>Caniformia</taxon>
        <taxon>Ursidae</taxon>
        <taxon>Ailuropoda</taxon>
    </lineage>
</organism>
<dbReference type="GO" id="GO:0030427">
    <property type="term" value="C:site of polarized growth"/>
    <property type="evidence" value="ECO:0007669"/>
    <property type="project" value="TreeGrafter"/>
</dbReference>
<reference evidence="14" key="3">
    <citation type="submission" date="2025-09" db="UniProtKB">
        <authorList>
            <consortium name="Ensembl"/>
        </authorList>
    </citation>
    <scope>IDENTIFICATION</scope>
</reference>
<comment type="subcellular location">
    <subcellularLocation>
        <location evidence="1">Mitochondrion</location>
    </subcellularLocation>
</comment>
<dbReference type="CDD" id="cd12073">
    <property type="entry name" value="SH3_HS1"/>
    <property type="match status" value="1"/>
</dbReference>
<dbReference type="GO" id="GO:0005886">
    <property type="term" value="C:plasma membrane"/>
    <property type="evidence" value="ECO:0007669"/>
    <property type="project" value="TreeGrafter"/>
</dbReference>
<dbReference type="InterPro" id="IPR001452">
    <property type="entry name" value="SH3_domain"/>
</dbReference>
<dbReference type="AlphaFoldDB" id="G1M8Y2"/>
<dbReference type="PANTHER" id="PTHR10829:SF5">
    <property type="entry name" value="HEMATOPOIETIC LINEAGE CELL-SPECIFIC PROTEIN"/>
    <property type="match status" value="1"/>
</dbReference>
<reference evidence="14 15" key="1">
    <citation type="journal article" date="2010" name="Nature">
        <title>The sequence and de novo assembly of the giant panda genome.</title>
        <authorList>
            <person name="Li R."/>
            <person name="Fan W."/>
            <person name="Tian G."/>
            <person name="Zhu H."/>
            <person name="He L."/>
            <person name="Cai J."/>
            <person name="Huang Q."/>
            <person name="Cai Q."/>
            <person name="Li B."/>
            <person name="Bai Y."/>
            <person name="Zhang Z."/>
            <person name="Zhang Y."/>
            <person name="Wang W."/>
            <person name="Li J."/>
            <person name="Wei F."/>
            <person name="Li H."/>
            <person name="Jian M."/>
            <person name="Li J."/>
            <person name="Zhang Z."/>
            <person name="Nielsen R."/>
            <person name="Li D."/>
            <person name="Gu W."/>
            <person name="Yang Z."/>
            <person name="Xuan Z."/>
            <person name="Ryder O.A."/>
            <person name="Leung F.C."/>
            <person name="Zhou Y."/>
            <person name="Cao J."/>
            <person name="Sun X."/>
            <person name="Fu Y."/>
            <person name="Fang X."/>
            <person name="Guo X."/>
            <person name="Wang B."/>
            <person name="Hou R."/>
            <person name="Shen F."/>
            <person name="Mu B."/>
            <person name="Ni P."/>
            <person name="Lin R."/>
            <person name="Qian W."/>
            <person name="Wang G."/>
            <person name="Yu C."/>
            <person name="Nie W."/>
            <person name="Wang J."/>
            <person name="Wu Z."/>
            <person name="Liang H."/>
            <person name="Min J."/>
            <person name="Wu Q."/>
            <person name="Cheng S."/>
            <person name="Ruan J."/>
            <person name="Wang M."/>
            <person name="Shi Z."/>
            <person name="Wen M."/>
            <person name="Liu B."/>
            <person name="Ren X."/>
            <person name="Zheng H."/>
            <person name="Dong D."/>
            <person name="Cook K."/>
            <person name="Shan G."/>
            <person name="Zhang H."/>
            <person name="Kosiol C."/>
            <person name="Xie X."/>
            <person name="Lu Z."/>
            <person name="Zheng H."/>
            <person name="Li Y."/>
            <person name="Steiner C.C."/>
            <person name="Lam T.T."/>
            <person name="Lin S."/>
            <person name="Zhang Q."/>
            <person name="Li G."/>
            <person name="Tian J."/>
            <person name="Gong T."/>
            <person name="Liu H."/>
            <person name="Zhang D."/>
            <person name="Fang L."/>
            <person name="Ye C."/>
            <person name="Zhang J."/>
            <person name="Hu W."/>
            <person name="Xu A."/>
            <person name="Ren Y."/>
            <person name="Zhang G."/>
            <person name="Bruford M.W."/>
            <person name="Li Q."/>
            <person name="Ma L."/>
            <person name="Guo Y."/>
            <person name="An N."/>
            <person name="Hu Y."/>
            <person name="Zheng Y."/>
            <person name="Shi Y."/>
            <person name="Li Z."/>
            <person name="Liu Q."/>
            <person name="Chen Y."/>
            <person name="Zhao J."/>
            <person name="Qu N."/>
            <person name="Zhao S."/>
            <person name="Tian F."/>
            <person name="Wang X."/>
            <person name="Wang H."/>
            <person name="Xu L."/>
            <person name="Liu X."/>
            <person name="Vinar T."/>
            <person name="Wang Y."/>
            <person name="Lam T.W."/>
            <person name="Yiu S.M."/>
            <person name="Liu S."/>
            <person name="Zhang H."/>
            <person name="Li D."/>
            <person name="Huang Y."/>
            <person name="Wang X."/>
            <person name="Yang G."/>
            <person name="Jiang Z."/>
            <person name="Wang J."/>
            <person name="Qin N."/>
            <person name="Li L."/>
            <person name="Li J."/>
            <person name="Bolund L."/>
            <person name="Kristiansen K."/>
            <person name="Wong G.K."/>
            <person name="Olson M."/>
            <person name="Zhang X."/>
            <person name="Li S."/>
            <person name="Yang H."/>
            <person name="Wang J."/>
            <person name="Wang J."/>
        </authorList>
    </citation>
    <scope>NUCLEOTIDE SEQUENCE [LARGE SCALE GENOMIC DNA]</scope>
</reference>
<evidence type="ECO:0000256" key="12">
    <source>
        <dbReference type="SAM" id="MobiDB-lite"/>
    </source>
</evidence>
<evidence type="ECO:0000256" key="11">
    <source>
        <dbReference type="PROSITE-ProRule" id="PRU00192"/>
    </source>
</evidence>
<evidence type="ECO:0000256" key="2">
    <source>
        <dbReference type="ARBA" id="ARBA00022443"/>
    </source>
</evidence>
<name>G1M8Y2_AILME</name>
<evidence type="ECO:0000259" key="13">
    <source>
        <dbReference type="PROSITE" id="PS50002"/>
    </source>
</evidence>
<evidence type="ECO:0000256" key="10">
    <source>
        <dbReference type="ARBA" id="ARBA00083918"/>
    </source>
</evidence>
<keyword evidence="6" id="KW-0496">Mitochondrion</keyword>
<dbReference type="GO" id="GO:0030833">
    <property type="term" value="P:regulation of actin filament polymerization"/>
    <property type="evidence" value="ECO:0007669"/>
    <property type="project" value="TreeGrafter"/>
</dbReference>
<dbReference type="GO" id="GO:0016477">
    <property type="term" value="P:cell migration"/>
    <property type="evidence" value="ECO:0007669"/>
    <property type="project" value="TreeGrafter"/>
</dbReference>
<evidence type="ECO:0000256" key="4">
    <source>
        <dbReference type="ARBA" id="ARBA00022737"/>
    </source>
</evidence>
<dbReference type="GO" id="GO:0030864">
    <property type="term" value="C:cortical actin cytoskeleton"/>
    <property type="evidence" value="ECO:0007669"/>
    <property type="project" value="TreeGrafter"/>
</dbReference>
<dbReference type="InterPro" id="IPR036028">
    <property type="entry name" value="SH3-like_dom_sf"/>
</dbReference>
<dbReference type="FunFam" id="2.30.30.40:FF:000139">
    <property type="entry name" value="Hematopoietic cell-specific Lyn substrate 1"/>
    <property type="match status" value="1"/>
</dbReference>
<feature type="compositionally biased region" description="Acidic residues" evidence="12">
    <location>
        <begin position="314"/>
        <end position="339"/>
    </location>
</feature>
<dbReference type="GO" id="GO:0005739">
    <property type="term" value="C:mitochondrion"/>
    <property type="evidence" value="ECO:0007669"/>
    <property type="project" value="UniProtKB-SubCell"/>
</dbReference>
<accession>G1M8Y2</accession>
<dbReference type="SMART" id="SM00326">
    <property type="entry name" value="SH3"/>
    <property type="match status" value="1"/>
</dbReference>
<evidence type="ECO:0000256" key="1">
    <source>
        <dbReference type="ARBA" id="ARBA00004173"/>
    </source>
</evidence>
<dbReference type="PANTHER" id="PTHR10829">
    <property type="entry name" value="CORTACTIN AND DREBRIN"/>
    <property type="match status" value="1"/>
</dbReference>
<dbReference type="PRINTS" id="PR00499">
    <property type="entry name" value="P67PHOX"/>
</dbReference>
<feature type="region of interest" description="Disordered" evidence="12">
    <location>
        <begin position="206"/>
        <end position="373"/>
    </location>
</feature>
<evidence type="ECO:0000256" key="3">
    <source>
        <dbReference type="ARBA" id="ARBA00022553"/>
    </source>
</evidence>
<dbReference type="GO" id="GO:0030854">
    <property type="term" value="P:positive regulation of granulocyte differentiation"/>
    <property type="evidence" value="ECO:0007669"/>
    <property type="project" value="UniProtKB-ARBA"/>
</dbReference>
<keyword evidence="2 11" id="KW-0728">SH3 domain</keyword>
<dbReference type="PROSITE" id="PS50002">
    <property type="entry name" value="SH3"/>
    <property type="match status" value="1"/>
</dbReference>
<comment type="function">
    <text evidence="7">Substrate of the antigen receptor-coupled tyrosine kinase. Plays a role in antigen receptor signaling for both clonal expansion and deletion in lymphoid cells. May also be involved in the regulation of gene expression.</text>
</comment>
<gene>
    <name evidence="14" type="primary">HCLS1</name>
</gene>
<dbReference type="Ensembl" id="ENSAMET00000016457.2">
    <property type="protein sequence ID" value="ENSAMEP00000015802.2"/>
    <property type="gene ID" value="ENSAMEG00000014955.2"/>
</dbReference>
<dbReference type="PRINTS" id="PR00452">
    <property type="entry name" value="SH3DOMAIN"/>
</dbReference>
<feature type="compositionally biased region" description="Acidic residues" evidence="12">
    <location>
        <begin position="347"/>
        <end position="359"/>
    </location>
</feature>
<protein>
    <recommendedName>
        <fullName evidence="8">Hematopoietic lineage cell-specific protein</fullName>
    </recommendedName>
    <alternativeName>
        <fullName evidence="10">Hematopoietic cell-specific LYN substrate 1</fullName>
    </alternativeName>
    <alternativeName>
        <fullName evidence="9">LckBP1</fullName>
    </alternativeName>
</protein>
<dbReference type="Gene3D" id="2.30.30.40">
    <property type="entry name" value="SH3 Domains"/>
    <property type="match status" value="1"/>
</dbReference>
<dbReference type="Pfam" id="PF02218">
    <property type="entry name" value="HS1_rep"/>
    <property type="match status" value="3"/>
</dbReference>
<feature type="compositionally biased region" description="Basic and acidic residues" evidence="12">
    <location>
        <begin position="228"/>
        <end position="239"/>
    </location>
</feature>
<dbReference type="GO" id="GO:0005634">
    <property type="term" value="C:nucleus"/>
    <property type="evidence" value="ECO:0007669"/>
    <property type="project" value="UniProtKB-ARBA"/>
</dbReference>
<reference evidence="14" key="2">
    <citation type="submission" date="2025-08" db="UniProtKB">
        <authorList>
            <consortium name="Ensembl"/>
        </authorList>
    </citation>
    <scope>IDENTIFICATION</scope>
</reference>
<dbReference type="SUPFAM" id="SSF50044">
    <property type="entry name" value="SH3-domain"/>
    <property type="match status" value="1"/>
</dbReference>
<dbReference type="InterPro" id="IPR003134">
    <property type="entry name" value="Hs1_Cortactin"/>
</dbReference>
<evidence type="ECO:0000313" key="14">
    <source>
        <dbReference type="Ensembl" id="ENSAMEP00000015802.2"/>
    </source>
</evidence>
<feature type="compositionally biased region" description="Polar residues" evidence="12">
    <location>
        <begin position="361"/>
        <end position="371"/>
    </location>
</feature>
<evidence type="ECO:0000256" key="7">
    <source>
        <dbReference type="ARBA" id="ARBA00056814"/>
    </source>
</evidence>
<keyword evidence="15" id="KW-1185">Reference proteome</keyword>
<evidence type="ECO:0000313" key="15">
    <source>
        <dbReference type="Proteomes" id="UP000008912"/>
    </source>
</evidence>
<dbReference type="GO" id="GO:0051015">
    <property type="term" value="F:actin filament binding"/>
    <property type="evidence" value="ECO:0007669"/>
    <property type="project" value="TreeGrafter"/>
</dbReference>
<dbReference type="Proteomes" id="UP000008912">
    <property type="component" value="Unassembled WGS sequence"/>
</dbReference>
<evidence type="ECO:0000256" key="6">
    <source>
        <dbReference type="ARBA" id="ARBA00023128"/>
    </source>
</evidence>
<evidence type="ECO:0000256" key="8">
    <source>
        <dbReference type="ARBA" id="ARBA00074098"/>
    </source>
</evidence>
<dbReference type="Pfam" id="PF00018">
    <property type="entry name" value="SH3_1"/>
    <property type="match status" value="1"/>
</dbReference>
<feature type="compositionally biased region" description="Basic and acidic residues" evidence="12">
    <location>
        <begin position="62"/>
        <end position="75"/>
    </location>
</feature>
<keyword evidence="5" id="KW-0007">Acetylation</keyword>
<evidence type="ECO:0000256" key="9">
    <source>
        <dbReference type="ARBA" id="ARBA00080417"/>
    </source>
</evidence>
<proteinExistence type="predicted"/>
<dbReference type="GO" id="GO:0045944">
    <property type="term" value="P:positive regulation of transcription by RNA polymerase II"/>
    <property type="evidence" value="ECO:0007669"/>
    <property type="project" value="UniProtKB-ARBA"/>
</dbReference>
<feature type="region of interest" description="Disordered" evidence="12">
    <location>
        <begin position="62"/>
        <end position="88"/>
    </location>
</feature>
<dbReference type="GO" id="GO:0005884">
    <property type="term" value="C:actin filament"/>
    <property type="evidence" value="ECO:0007669"/>
    <property type="project" value="TreeGrafter"/>
</dbReference>
<keyword evidence="3" id="KW-0597">Phosphoprotein</keyword>